<evidence type="ECO:0000259" key="4">
    <source>
        <dbReference type="Pfam" id="PF03816"/>
    </source>
</evidence>
<proteinExistence type="inferred from homology"/>
<gene>
    <name evidence="5" type="ORF">ACFFSA_46370</name>
</gene>
<dbReference type="PANTHER" id="PTHR33392">
    <property type="entry name" value="POLYISOPRENYL-TEICHOIC ACID--PEPTIDOGLYCAN TEICHOIC ACID TRANSFERASE TAGU"/>
    <property type="match status" value="1"/>
</dbReference>
<dbReference type="RefSeq" id="WP_344988806.1">
    <property type="nucleotide sequence ID" value="NZ_BAAAXV010000003.1"/>
</dbReference>
<dbReference type="PANTHER" id="PTHR33392:SF6">
    <property type="entry name" value="POLYISOPRENYL-TEICHOIC ACID--PEPTIDOGLYCAN TEICHOIC ACID TRANSFERASE TAGU"/>
    <property type="match status" value="1"/>
</dbReference>
<feature type="compositionally biased region" description="Low complexity" evidence="2">
    <location>
        <begin position="459"/>
        <end position="474"/>
    </location>
</feature>
<protein>
    <submittedName>
        <fullName evidence="5">LCP family protein</fullName>
    </submittedName>
</protein>
<name>A0ABV5SFT8_9ACTN</name>
<comment type="similarity">
    <text evidence="1">Belongs to the LytR/CpsA/Psr (LCP) family.</text>
</comment>
<dbReference type="NCBIfam" id="TIGR00350">
    <property type="entry name" value="lytR_cpsA_psr"/>
    <property type="match status" value="1"/>
</dbReference>
<feature type="transmembrane region" description="Helical" evidence="3">
    <location>
        <begin position="107"/>
        <end position="126"/>
    </location>
</feature>
<dbReference type="InterPro" id="IPR050922">
    <property type="entry name" value="LytR/CpsA/Psr_CW_biosynth"/>
</dbReference>
<feature type="compositionally biased region" description="Low complexity" evidence="2">
    <location>
        <begin position="441"/>
        <end position="451"/>
    </location>
</feature>
<comment type="caution">
    <text evidence="5">The sequence shown here is derived from an EMBL/GenBank/DDBJ whole genome shotgun (WGS) entry which is preliminary data.</text>
</comment>
<keyword evidence="3" id="KW-0472">Membrane</keyword>
<feature type="region of interest" description="Disordered" evidence="2">
    <location>
        <begin position="438"/>
        <end position="484"/>
    </location>
</feature>
<evidence type="ECO:0000313" key="5">
    <source>
        <dbReference type="EMBL" id="MFB9630547.1"/>
    </source>
</evidence>
<dbReference type="Gene3D" id="3.40.630.190">
    <property type="entry name" value="LCP protein"/>
    <property type="match status" value="1"/>
</dbReference>
<dbReference type="EMBL" id="JBHMBW010000099">
    <property type="protein sequence ID" value="MFB9630547.1"/>
    <property type="molecule type" value="Genomic_DNA"/>
</dbReference>
<evidence type="ECO:0000256" key="3">
    <source>
        <dbReference type="SAM" id="Phobius"/>
    </source>
</evidence>
<evidence type="ECO:0000313" key="6">
    <source>
        <dbReference type="Proteomes" id="UP001589532"/>
    </source>
</evidence>
<feature type="transmembrane region" description="Helical" evidence="3">
    <location>
        <begin position="70"/>
        <end position="95"/>
    </location>
</feature>
<keyword evidence="6" id="KW-1185">Reference proteome</keyword>
<evidence type="ECO:0000256" key="2">
    <source>
        <dbReference type="SAM" id="MobiDB-lite"/>
    </source>
</evidence>
<dbReference type="InterPro" id="IPR004474">
    <property type="entry name" value="LytR_CpsA_psr"/>
</dbReference>
<organism evidence="5 6">
    <name type="scientific">Nonomuraea helvata</name>
    <dbReference type="NCBI Taxonomy" id="37484"/>
    <lineage>
        <taxon>Bacteria</taxon>
        <taxon>Bacillati</taxon>
        <taxon>Actinomycetota</taxon>
        <taxon>Actinomycetes</taxon>
        <taxon>Streptosporangiales</taxon>
        <taxon>Streptosporangiaceae</taxon>
        <taxon>Nonomuraea</taxon>
    </lineage>
</organism>
<dbReference type="Pfam" id="PF03816">
    <property type="entry name" value="LytR_cpsA_psr"/>
    <property type="match status" value="1"/>
</dbReference>
<keyword evidence="3" id="KW-1133">Transmembrane helix</keyword>
<accession>A0ABV5SFT8</accession>
<feature type="domain" description="Cell envelope-related transcriptional attenuator" evidence="4">
    <location>
        <begin position="187"/>
        <end position="363"/>
    </location>
</feature>
<evidence type="ECO:0000256" key="1">
    <source>
        <dbReference type="ARBA" id="ARBA00006068"/>
    </source>
</evidence>
<keyword evidence="3" id="KW-0812">Transmembrane</keyword>
<feature type="transmembrane region" description="Helical" evidence="3">
    <location>
        <begin position="38"/>
        <end position="58"/>
    </location>
</feature>
<sequence>MRQAKEPASAGAVLGWLVLAALAPGAAHLRAGWRKTGLVLLSCYIAGLLALLALGLTTDNLIGSLTENSWLTAIMVGAAVLGMAWFALIVHSFIVLRPGRLPQSGQILSGTLAGLLAVVMVLPFGWTAQAVWTSRQTLNDIFQETPSDTPSSAAAAGEKPEDPWAGRQRVNILLLGGDADDNRIGVRTDSMNLASVDVRTGNTVLFSLPRNLENVRFRPGTPMAQQFPGGFRLPADPGGGRSDLLNSVWEYADAHPELFGGRQHQGPKVLMDTIGYTLGVKVDWYALVNMWGFARLIDAIGGVRITVEQDVVFGKYNEGLVKAGTRKLKGADAMWYARSRTYSDDYTRMRRQRCVLGALLDQADPATVLARFNRIALATKELIRTDIPRSMLKNLVPLALKVKNAKVTSVQFVPPLISTGYPDWEKIRDIAGKALRDSAHADSPVAASAAPSPSPTPSPKKSATAKKTSQSPAKGLTEGCGGPL</sequence>
<reference evidence="5 6" key="1">
    <citation type="submission" date="2024-09" db="EMBL/GenBank/DDBJ databases">
        <authorList>
            <person name="Sun Q."/>
            <person name="Mori K."/>
        </authorList>
    </citation>
    <scope>NUCLEOTIDE SEQUENCE [LARGE SCALE GENOMIC DNA]</scope>
    <source>
        <strain evidence="5 6">JCM 3143</strain>
    </source>
</reference>
<feature type="transmembrane region" description="Helical" evidence="3">
    <location>
        <begin position="12"/>
        <end position="31"/>
    </location>
</feature>
<dbReference type="Proteomes" id="UP001589532">
    <property type="component" value="Unassembled WGS sequence"/>
</dbReference>